<gene>
    <name evidence="3" type="ORF">ACFQZ6_19010</name>
</gene>
<name>A0ABW2WCL9_9ACTN</name>
<accession>A0ABW2WCL9</accession>
<feature type="transmembrane region" description="Helical" evidence="1">
    <location>
        <begin position="6"/>
        <end position="23"/>
    </location>
</feature>
<keyword evidence="4" id="KW-1185">Reference proteome</keyword>
<organism evidence="3 4">
    <name type="scientific">Streptomyces flavalbus</name>
    <dbReference type="NCBI Taxonomy" id="2665155"/>
    <lineage>
        <taxon>Bacteria</taxon>
        <taxon>Bacillati</taxon>
        <taxon>Actinomycetota</taxon>
        <taxon>Actinomycetes</taxon>
        <taxon>Kitasatosporales</taxon>
        <taxon>Streptomycetaceae</taxon>
        <taxon>Streptomyces</taxon>
    </lineage>
</organism>
<feature type="transmembrane region" description="Helical" evidence="1">
    <location>
        <begin position="54"/>
        <end position="74"/>
    </location>
</feature>
<dbReference type="EMBL" id="JBHTEB010000001">
    <property type="protein sequence ID" value="MFD0316267.1"/>
    <property type="molecule type" value="Genomic_DNA"/>
</dbReference>
<dbReference type="InterPro" id="IPR024053">
    <property type="entry name" value="VHL_beta_dom"/>
</dbReference>
<keyword evidence="1" id="KW-1133">Transmembrane helix</keyword>
<proteinExistence type="predicted"/>
<sequence>MGNVLATVWGLITFAGFVVALLIPKAEEYVRAYWETAEEGARARARKWSSAARTAPLIVCGAVAVLCVVSALALRGSGEPTRVDVGMLAVAWLTQAGFAVAVRYLVVGVPRAMPVVLPAHVPDLSVLRSRDGPRTALRFANESHTALRVLWVDHGGSEHAMDELPPGTERVQLTYAGHPFVVRTAAGGQFLAVYLPLPVPGTATLSDTMTAALRP</sequence>
<evidence type="ECO:0000259" key="2">
    <source>
        <dbReference type="Pfam" id="PF01847"/>
    </source>
</evidence>
<feature type="domain" description="von Hippel-Lindau disease tumour suppressor beta" evidence="2">
    <location>
        <begin position="138"/>
        <end position="191"/>
    </location>
</feature>
<comment type="caution">
    <text evidence="3">The sequence shown here is derived from an EMBL/GenBank/DDBJ whole genome shotgun (WGS) entry which is preliminary data.</text>
</comment>
<keyword evidence="1" id="KW-0812">Transmembrane</keyword>
<dbReference type="InterPro" id="IPR036208">
    <property type="entry name" value="VHL_sf"/>
</dbReference>
<reference evidence="4" key="1">
    <citation type="journal article" date="2019" name="Int. J. Syst. Evol. Microbiol.">
        <title>The Global Catalogue of Microorganisms (GCM) 10K type strain sequencing project: providing services to taxonomists for standard genome sequencing and annotation.</title>
        <authorList>
            <consortium name="The Broad Institute Genomics Platform"/>
            <consortium name="The Broad Institute Genome Sequencing Center for Infectious Disease"/>
            <person name="Wu L."/>
            <person name="Ma J."/>
        </authorList>
    </citation>
    <scope>NUCLEOTIDE SEQUENCE [LARGE SCALE GENOMIC DNA]</scope>
    <source>
        <strain evidence="4">CGMCC 4.7400</strain>
    </source>
</reference>
<dbReference type="RefSeq" id="WP_381610719.1">
    <property type="nucleotide sequence ID" value="NZ_JBHTEB010000001.1"/>
</dbReference>
<dbReference type="Gene3D" id="2.60.40.780">
    <property type="entry name" value="von Hippel-Lindau disease tumour suppressor, beta domain"/>
    <property type="match status" value="1"/>
</dbReference>
<dbReference type="Pfam" id="PF01847">
    <property type="entry name" value="VHL"/>
    <property type="match status" value="1"/>
</dbReference>
<evidence type="ECO:0000313" key="3">
    <source>
        <dbReference type="EMBL" id="MFD0316267.1"/>
    </source>
</evidence>
<dbReference type="SUPFAM" id="SSF49468">
    <property type="entry name" value="VHL"/>
    <property type="match status" value="1"/>
</dbReference>
<dbReference type="InterPro" id="IPR037140">
    <property type="entry name" value="VHL_beta_dom_sf"/>
</dbReference>
<evidence type="ECO:0000313" key="4">
    <source>
        <dbReference type="Proteomes" id="UP001597023"/>
    </source>
</evidence>
<feature type="transmembrane region" description="Helical" evidence="1">
    <location>
        <begin position="86"/>
        <end position="106"/>
    </location>
</feature>
<dbReference type="Proteomes" id="UP001597023">
    <property type="component" value="Unassembled WGS sequence"/>
</dbReference>
<evidence type="ECO:0000256" key="1">
    <source>
        <dbReference type="SAM" id="Phobius"/>
    </source>
</evidence>
<protein>
    <recommendedName>
        <fullName evidence="2">von Hippel-Lindau disease tumour suppressor beta domain-containing protein</fullName>
    </recommendedName>
</protein>
<keyword evidence="1" id="KW-0472">Membrane</keyword>